<accession>A0A0F9SBJ8</accession>
<evidence type="ECO:0000313" key="2">
    <source>
        <dbReference type="EMBL" id="KKN59662.1"/>
    </source>
</evidence>
<sequence>MKIAIIGAGIIGLFLSWKLSQKGNDVVIFEKNGVGENTCSGLLSDEIFNLIPGSKELVQNEIKYVRINFLKNVTKVDFSQRFCVINRSALDTLTAQLATEAGVQILTNHLIGALPDNFDRIIGCDGHSSLVRKELGLPRHKGRLAIRGSVSDEDSADFVETWSVGRGFIWKIPRGSSTEYGIIGDPACVRVILNSFLKERDIVLHQTRAKMIPDKFSINANRQMTICGDAAGFNKPWSGGGIIWGLTAATILVDTFPDFNKYVKIVRGMFSLEITLSGFIERAVSFCGNTVGCLPSKFTVDGDFMFRGTLRKSPRAVRLDKV</sequence>
<proteinExistence type="predicted"/>
<dbReference type="InterPro" id="IPR050407">
    <property type="entry name" value="Geranylgeranyl_reductase"/>
</dbReference>
<dbReference type="PANTHER" id="PTHR42685:SF22">
    <property type="entry name" value="CONDITIONED MEDIUM FACTOR RECEPTOR 1"/>
    <property type="match status" value="1"/>
</dbReference>
<gene>
    <name evidence="2" type="ORF">LCGC14_0539890</name>
</gene>
<evidence type="ECO:0000259" key="1">
    <source>
        <dbReference type="Pfam" id="PF01266"/>
    </source>
</evidence>
<reference evidence="2" key="1">
    <citation type="journal article" date="2015" name="Nature">
        <title>Complex archaea that bridge the gap between prokaryotes and eukaryotes.</title>
        <authorList>
            <person name="Spang A."/>
            <person name="Saw J.H."/>
            <person name="Jorgensen S.L."/>
            <person name="Zaremba-Niedzwiedzka K."/>
            <person name="Martijn J."/>
            <person name="Lind A.E."/>
            <person name="van Eijk R."/>
            <person name="Schleper C."/>
            <person name="Guy L."/>
            <person name="Ettema T.J."/>
        </authorList>
    </citation>
    <scope>NUCLEOTIDE SEQUENCE</scope>
</reference>
<dbReference type="InterPro" id="IPR036188">
    <property type="entry name" value="FAD/NAD-bd_sf"/>
</dbReference>
<feature type="domain" description="FAD dependent oxidoreductase" evidence="1">
    <location>
        <begin position="2"/>
        <end position="39"/>
    </location>
</feature>
<name>A0A0F9SBJ8_9ZZZZ</name>
<dbReference type="Gene3D" id="3.50.50.60">
    <property type="entry name" value="FAD/NAD(P)-binding domain"/>
    <property type="match status" value="1"/>
</dbReference>
<dbReference type="SUPFAM" id="SSF51905">
    <property type="entry name" value="FAD/NAD(P)-binding domain"/>
    <property type="match status" value="1"/>
</dbReference>
<comment type="caution">
    <text evidence="2">The sequence shown here is derived from an EMBL/GenBank/DDBJ whole genome shotgun (WGS) entry which is preliminary data.</text>
</comment>
<dbReference type="PANTHER" id="PTHR42685">
    <property type="entry name" value="GERANYLGERANYL DIPHOSPHATE REDUCTASE"/>
    <property type="match status" value="1"/>
</dbReference>
<dbReference type="Pfam" id="PF01266">
    <property type="entry name" value="DAO"/>
    <property type="match status" value="1"/>
</dbReference>
<organism evidence="2">
    <name type="scientific">marine sediment metagenome</name>
    <dbReference type="NCBI Taxonomy" id="412755"/>
    <lineage>
        <taxon>unclassified sequences</taxon>
        <taxon>metagenomes</taxon>
        <taxon>ecological metagenomes</taxon>
    </lineage>
</organism>
<protein>
    <recommendedName>
        <fullName evidence="1">FAD dependent oxidoreductase domain-containing protein</fullName>
    </recommendedName>
</protein>
<dbReference type="EMBL" id="LAZR01000719">
    <property type="protein sequence ID" value="KKN59662.1"/>
    <property type="molecule type" value="Genomic_DNA"/>
</dbReference>
<dbReference type="AlphaFoldDB" id="A0A0F9SBJ8"/>
<dbReference type="InterPro" id="IPR006076">
    <property type="entry name" value="FAD-dep_OxRdtase"/>
</dbReference>